<evidence type="ECO:0000256" key="5">
    <source>
        <dbReference type="ARBA" id="ARBA00023002"/>
    </source>
</evidence>
<evidence type="ECO:0000256" key="2">
    <source>
        <dbReference type="ARBA" id="ARBA00010617"/>
    </source>
</evidence>
<keyword evidence="9" id="KW-1185">Reference proteome</keyword>
<dbReference type="PANTHER" id="PTHR24292:SF102">
    <property type="entry name" value="CYTOCHROME P450 FAMILY-RELATED"/>
    <property type="match status" value="1"/>
</dbReference>
<dbReference type="Proteomes" id="UP001432322">
    <property type="component" value="Unassembled WGS sequence"/>
</dbReference>
<dbReference type="AlphaFoldDB" id="A0AAV5VFX2"/>
<feature type="non-terminal residue" evidence="8">
    <location>
        <position position="183"/>
    </location>
</feature>
<dbReference type="SUPFAM" id="SSF48264">
    <property type="entry name" value="Cytochrome P450"/>
    <property type="match status" value="1"/>
</dbReference>
<dbReference type="GO" id="GO:0004497">
    <property type="term" value="F:monooxygenase activity"/>
    <property type="evidence" value="ECO:0007669"/>
    <property type="project" value="UniProtKB-KW"/>
</dbReference>
<feature type="non-terminal residue" evidence="8">
    <location>
        <position position="1"/>
    </location>
</feature>
<proteinExistence type="inferred from homology"/>
<evidence type="ECO:0008006" key="10">
    <source>
        <dbReference type="Google" id="ProtNLM"/>
    </source>
</evidence>
<comment type="similarity">
    <text evidence="2">Belongs to the cytochrome P450 family.</text>
</comment>
<keyword evidence="6" id="KW-0408">Iron</keyword>
<evidence type="ECO:0000256" key="6">
    <source>
        <dbReference type="ARBA" id="ARBA00023004"/>
    </source>
</evidence>
<keyword evidence="3" id="KW-0349">Heme</keyword>
<dbReference type="GO" id="GO:0020037">
    <property type="term" value="F:heme binding"/>
    <property type="evidence" value="ECO:0007669"/>
    <property type="project" value="InterPro"/>
</dbReference>
<dbReference type="Pfam" id="PF00067">
    <property type="entry name" value="p450"/>
    <property type="match status" value="1"/>
</dbReference>
<protein>
    <recommendedName>
        <fullName evidence="10">Cytochrome P450</fullName>
    </recommendedName>
</protein>
<dbReference type="PANTHER" id="PTHR24292">
    <property type="entry name" value="CYTOCHROME P450"/>
    <property type="match status" value="1"/>
</dbReference>
<dbReference type="GO" id="GO:0016705">
    <property type="term" value="F:oxidoreductase activity, acting on paired donors, with incorporation or reduction of molecular oxygen"/>
    <property type="evidence" value="ECO:0007669"/>
    <property type="project" value="InterPro"/>
</dbReference>
<dbReference type="InterPro" id="IPR001128">
    <property type="entry name" value="Cyt_P450"/>
</dbReference>
<dbReference type="Gene3D" id="1.10.630.10">
    <property type="entry name" value="Cytochrome P450"/>
    <property type="match status" value="1"/>
</dbReference>
<evidence type="ECO:0000313" key="8">
    <source>
        <dbReference type="EMBL" id="GMT17123.1"/>
    </source>
</evidence>
<evidence type="ECO:0000256" key="4">
    <source>
        <dbReference type="ARBA" id="ARBA00022723"/>
    </source>
</evidence>
<comment type="cofactor">
    <cofactor evidence="1">
        <name>heme</name>
        <dbReference type="ChEBI" id="CHEBI:30413"/>
    </cofactor>
</comment>
<reference evidence="8" key="1">
    <citation type="submission" date="2023-10" db="EMBL/GenBank/DDBJ databases">
        <title>Genome assembly of Pristionchus species.</title>
        <authorList>
            <person name="Yoshida K."/>
            <person name="Sommer R.J."/>
        </authorList>
    </citation>
    <scope>NUCLEOTIDE SEQUENCE</scope>
    <source>
        <strain evidence="8">RS5133</strain>
    </source>
</reference>
<sequence>FKMISLIILLTAVFSGVYFYYFRSSTYWQRRGVVNVPPKSMVFGSSKDLMQKEYPRVLVYRDWGIEYGKMYGIKEGVQNTLVTSDLNMVHEIFVKQFDYFHSRKRVVLGPDLEKDVRVNLFQSRGGRWKRLRTLSAPSFSVSSLKKIRPVVEDSVINMVKVMEERHAGGDTFNIHQFYCEYTM</sequence>
<gene>
    <name evidence="8" type="ORF">PFISCL1PPCAC_8420</name>
</gene>
<evidence type="ECO:0000256" key="7">
    <source>
        <dbReference type="ARBA" id="ARBA00023033"/>
    </source>
</evidence>
<evidence type="ECO:0000256" key="1">
    <source>
        <dbReference type="ARBA" id="ARBA00001971"/>
    </source>
</evidence>
<evidence type="ECO:0000313" key="9">
    <source>
        <dbReference type="Proteomes" id="UP001432322"/>
    </source>
</evidence>
<keyword evidence="5" id="KW-0560">Oxidoreductase</keyword>
<dbReference type="InterPro" id="IPR036396">
    <property type="entry name" value="Cyt_P450_sf"/>
</dbReference>
<dbReference type="EMBL" id="BTSY01000003">
    <property type="protein sequence ID" value="GMT17123.1"/>
    <property type="molecule type" value="Genomic_DNA"/>
</dbReference>
<keyword evidence="4" id="KW-0479">Metal-binding</keyword>
<organism evidence="8 9">
    <name type="scientific">Pristionchus fissidentatus</name>
    <dbReference type="NCBI Taxonomy" id="1538716"/>
    <lineage>
        <taxon>Eukaryota</taxon>
        <taxon>Metazoa</taxon>
        <taxon>Ecdysozoa</taxon>
        <taxon>Nematoda</taxon>
        <taxon>Chromadorea</taxon>
        <taxon>Rhabditida</taxon>
        <taxon>Rhabditina</taxon>
        <taxon>Diplogasteromorpha</taxon>
        <taxon>Diplogasteroidea</taxon>
        <taxon>Neodiplogasteridae</taxon>
        <taxon>Pristionchus</taxon>
    </lineage>
</organism>
<dbReference type="InterPro" id="IPR050476">
    <property type="entry name" value="Insect_CytP450_Detox"/>
</dbReference>
<evidence type="ECO:0000256" key="3">
    <source>
        <dbReference type="ARBA" id="ARBA00022617"/>
    </source>
</evidence>
<comment type="caution">
    <text evidence="8">The sequence shown here is derived from an EMBL/GenBank/DDBJ whole genome shotgun (WGS) entry which is preliminary data.</text>
</comment>
<name>A0AAV5VFX2_9BILA</name>
<accession>A0AAV5VFX2</accession>
<dbReference type="GO" id="GO:0005506">
    <property type="term" value="F:iron ion binding"/>
    <property type="evidence" value="ECO:0007669"/>
    <property type="project" value="InterPro"/>
</dbReference>
<keyword evidence="7" id="KW-0503">Monooxygenase</keyword>